<feature type="region of interest" description="Disordered" evidence="3">
    <location>
        <begin position="192"/>
        <end position="231"/>
    </location>
</feature>
<dbReference type="PANTHER" id="PTHR47566:SF1">
    <property type="entry name" value="PROTEIN NUD1"/>
    <property type="match status" value="1"/>
</dbReference>
<gene>
    <name evidence="4" type="ORF">HG537_0F05090</name>
</gene>
<evidence type="ECO:0008006" key="6">
    <source>
        <dbReference type="Google" id="ProtNLM"/>
    </source>
</evidence>
<dbReference type="AlphaFoldDB" id="A0A7H9HVI8"/>
<dbReference type="GO" id="GO:0031028">
    <property type="term" value="P:septation initiation signaling"/>
    <property type="evidence" value="ECO:0007669"/>
    <property type="project" value="TreeGrafter"/>
</dbReference>
<name>A0A7H9HVI8_9SACH</name>
<feature type="compositionally biased region" description="Basic and acidic residues" evidence="3">
    <location>
        <begin position="197"/>
        <end position="211"/>
    </location>
</feature>
<proteinExistence type="predicted"/>
<sequence>MEESPSKDLAENLQSFHISSPRPEKADMMGRNVMKQYLPNNEFADSKFVSYVGDSETKSYIKRLGDWSMDYGTVQQRTKLRVKKDNELPQFKQYLNFNLQQKNSKQELSRDPESELILTASLNDISGIPTNTFKRHDHQMKRQQLTSGQDSSQEVDEQEKEGEKGAVDLDDVDPALEARGVFDNILKTQRSNYDFQQGREEPQTGRNRYESDETSSYLGETPSSLSPNFGAYPEKPTGIKLITPEEMGLVFDNVNGVWYKPPAKNQDISSSRTIDNADSTISNISKDQHAIEGFNAPSAVTKLGRSKIEARPSLPENTDTIEESNEIEDDTPLDIPQINPEYLVQVNAMKKDKKSSGSNTTQNMIANITSVSQVETSFQQSKRELISIITDILPARKISWSRVRRIDLQDKQLSQVMGLNEILPQLTDCDLSNNQLRGLLGVPPSVVRLSCTNNRISSAYLCLDTLPHLETIDLSHNCIGHNINILSSSIHLRQVNLSHNKIRSLNGGLGPSRIVKLDLSNNDISGTVDFAQLIRHDHHNEDERGWLSLEELNLGNNKITRIKNVRYLKSLRVLKIDGNPIKELVETDDAIETTKRSKLRTLTITNTQNSLTRLGTFIASTTFKDEIPYHRLRILKTDSFTRFGKIRSMPRTLEELSIQDGNVDALPNWSILPSSLRKLSLRSIQDLREIPHTLAYQLPSLQELDLSRNQLQSCYKLVQALPTLCLVKLNLQDNPFTTSQKDKRDLTKVITMICPRLKSLQL</sequence>
<dbReference type="PANTHER" id="PTHR47566">
    <property type="match status" value="1"/>
</dbReference>
<accession>A0A7H9HVI8</accession>
<evidence type="ECO:0000256" key="3">
    <source>
        <dbReference type="SAM" id="MobiDB-lite"/>
    </source>
</evidence>
<dbReference type="InterPro" id="IPR052574">
    <property type="entry name" value="CDIRP"/>
</dbReference>
<feature type="region of interest" description="Disordered" evidence="3">
    <location>
        <begin position="1"/>
        <end position="27"/>
    </location>
</feature>
<dbReference type="GO" id="GO:1902412">
    <property type="term" value="P:regulation of mitotic cytokinesis"/>
    <property type="evidence" value="ECO:0007669"/>
    <property type="project" value="TreeGrafter"/>
</dbReference>
<evidence type="ECO:0000313" key="5">
    <source>
        <dbReference type="Proteomes" id="UP000510647"/>
    </source>
</evidence>
<evidence type="ECO:0000256" key="1">
    <source>
        <dbReference type="ARBA" id="ARBA00022614"/>
    </source>
</evidence>
<dbReference type="GO" id="GO:0035591">
    <property type="term" value="F:signaling adaptor activity"/>
    <property type="evidence" value="ECO:0007669"/>
    <property type="project" value="TreeGrafter"/>
</dbReference>
<dbReference type="PROSITE" id="PS51450">
    <property type="entry name" value="LRR"/>
    <property type="match status" value="1"/>
</dbReference>
<organism evidence="4 5">
    <name type="scientific">Torulaspora globosa</name>
    <dbReference type="NCBI Taxonomy" id="48254"/>
    <lineage>
        <taxon>Eukaryota</taxon>
        <taxon>Fungi</taxon>
        <taxon>Dikarya</taxon>
        <taxon>Ascomycota</taxon>
        <taxon>Saccharomycotina</taxon>
        <taxon>Saccharomycetes</taxon>
        <taxon>Saccharomycetales</taxon>
        <taxon>Saccharomycetaceae</taxon>
        <taxon>Torulaspora</taxon>
    </lineage>
</organism>
<feature type="compositionally biased region" description="Polar residues" evidence="3">
    <location>
        <begin position="142"/>
        <end position="152"/>
    </location>
</feature>
<dbReference type="Pfam" id="PF13516">
    <property type="entry name" value="LRR_6"/>
    <property type="match status" value="2"/>
</dbReference>
<evidence type="ECO:0000313" key="4">
    <source>
        <dbReference type="EMBL" id="QLQ81748.1"/>
    </source>
</evidence>
<reference evidence="4 5" key="1">
    <citation type="submission" date="2020-06" db="EMBL/GenBank/DDBJ databases">
        <title>The yeast mating-type switching endonuclease HO is a domesticated member of an unorthodox homing genetic element family.</title>
        <authorList>
            <person name="Coughlan A.Y."/>
            <person name="Lombardi L."/>
            <person name="Braun-Galleani S."/>
            <person name="Martos A.R."/>
            <person name="Galeote V."/>
            <person name="Bigey F."/>
            <person name="Dequin S."/>
            <person name="Byrne K.P."/>
            <person name="Wolfe K.H."/>
        </authorList>
    </citation>
    <scope>NUCLEOTIDE SEQUENCE [LARGE SCALE GENOMIC DNA]</scope>
    <source>
        <strain evidence="4 5">CBS2947</strain>
    </source>
</reference>
<feature type="compositionally biased region" description="Polar residues" evidence="3">
    <location>
        <begin position="214"/>
        <end position="227"/>
    </location>
</feature>
<protein>
    <recommendedName>
        <fullName evidence="6">L domain-like protein</fullName>
    </recommendedName>
</protein>
<dbReference type="PRINTS" id="PR00019">
    <property type="entry name" value="LEURICHRPT"/>
</dbReference>
<keyword evidence="5" id="KW-1185">Reference proteome</keyword>
<dbReference type="InterPro" id="IPR001611">
    <property type="entry name" value="Leu-rich_rpt"/>
</dbReference>
<dbReference type="Gene3D" id="3.80.10.10">
    <property type="entry name" value="Ribonuclease Inhibitor"/>
    <property type="match status" value="3"/>
</dbReference>
<keyword evidence="2" id="KW-0677">Repeat</keyword>
<dbReference type="SUPFAM" id="SSF52058">
    <property type="entry name" value="L domain-like"/>
    <property type="match status" value="1"/>
</dbReference>
<dbReference type="OrthoDB" id="7451790at2759"/>
<keyword evidence="1" id="KW-0433">Leucine-rich repeat</keyword>
<dbReference type="GO" id="GO:0061499">
    <property type="term" value="C:outer plaque of mitotic spindle pole body"/>
    <property type="evidence" value="ECO:0007669"/>
    <property type="project" value="TreeGrafter"/>
</dbReference>
<feature type="compositionally biased region" description="Acidic residues" evidence="3">
    <location>
        <begin position="319"/>
        <end position="332"/>
    </location>
</feature>
<dbReference type="EMBL" id="CP059272">
    <property type="protein sequence ID" value="QLQ81748.1"/>
    <property type="molecule type" value="Genomic_DNA"/>
</dbReference>
<evidence type="ECO:0000256" key="2">
    <source>
        <dbReference type="ARBA" id="ARBA00022737"/>
    </source>
</evidence>
<feature type="compositionally biased region" description="Basic and acidic residues" evidence="3">
    <location>
        <begin position="1"/>
        <end position="10"/>
    </location>
</feature>
<dbReference type="Proteomes" id="UP000510647">
    <property type="component" value="Chromosome 6"/>
</dbReference>
<feature type="region of interest" description="Disordered" evidence="3">
    <location>
        <begin position="313"/>
        <end position="334"/>
    </location>
</feature>
<feature type="region of interest" description="Disordered" evidence="3">
    <location>
        <begin position="127"/>
        <end position="173"/>
    </location>
</feature>
<dbReference type="InterPro" id="IPR032675">
    <property type="entry name" value="LRR_dom_sf"/>
</dbReference>